<dbReference type="PANTHER" id="PTHR43499:SF1">
    <property type="entry name" value="ABC TRANSPORTER I FAMILY MEMBER 1"/>
    <property type="match status" value="1"/>
</dbReference>
<evidence type="ECO:0000256" key="2">
    <source>
        <dbReference type="ARBA" id="ARBA00022741"/>
    </source>
</evidence>
<evidence type="ECO:0000256" key="3">
    <source>
        <dbReference type="ARBA" id="ARBA00022748"/>
    </source>
</evidence>
<dbReference type="PANTHER" id="PTHR43499">
    <property type="entry name" value="ABC TRANSPORTER I FAMILY MEMBER 1"/>
    <property type="match status" value="1"/>
</dbReference>
<dbReference type="Proteomes" id="UP000013201">
    <property type="component" value="Unassembled WGS sequence"/>
</dbReference>
<dbReference type="InterPro" id="IPR027417">
    <property type="entry name" value="P-loop_NTPase"/>
</dbReference>
<reference evidence="9" key="2">
    <citation type="submission" date="2013-04" db="EMBL/GenBank/DDBJ databases">
        <title>Bisphenol A degrading Sphingobium sp. strain BiD32.</title>
        <authorList>
            <person name="Nielsen J.L."/>
            <person name="Zhou N.A."/>
            <person name="Kjeldal H."/>
        </authorList>
    </citation>
    <scope>NUCLEOTIDE SEQUENCE [LARGE SCALE GENOMIC DNA]</scope>
    <source>
        <strain evidence="9">BiD32</strain>
    </source>
</reference>
<keyword evidence="6" id="KW-0472">Membrane</keyword>
<dbReference type="NCBIfam" id="TIGR01189">
    <property type="entry name" value="ccmA"/>
    <property type="match status" value="1"/>
</dbReference>
<accession>N1MH71</accession>
<dbReference type="GO" id="GO:0005524">
    <property type="term" value="F:ATP binding"/>
    <property type="evidence" value="ECO:0007669"/>
    <property type="project" value="UniProtKB-KW"/>
</dbReference>
<evidence type="ECO:0000256" key="5">
    <source>
        <dbReference type="ARBA" id="ARBA00022967"/>
    </source>
</evidence>
<keyword evidence="2" id="KW-0547">Nucleotide-binding</keyword>
<proteinExistence type="predicted"/>
<dbReference type="Pfam" id="PF00005">
    <property type="entry name" value="ABC_tran"/>
    <property type="match status" value="1"/>
</dbReference>
<dbReference type="RefSeq" id="WP_006951459.1">
    <property type="nucleotide sequence ID" value="NZ_CAVK010000043.1"/>
</dbReference>
<dbReference type="InterPro" id="IPR003439">
    <property type="entry name" value="ABC_transporter-like_ATP-bd"/>
</dbReference>
<dbReference type="InterPro" id="IPR003593">
    <property type="entry name" value="AAA+_ATPase"/>
</dbReference>
<name>N1MH71_9SPHN</name>
<comment type="caution">
    <text evidence="8">The sequence shown here is derived from an EMBL/GenBank/DDBJ whole genome shotgun (WGS) entry which is preliminary data.</text>
</comment>
<dbReference type="SMART" id="SM00382">
    <property type="entry name" value="AAA"/>
    <property type="match status" value="1"/>
</dbReference>
<keyword evidence="5" id="KW-1278">Translocase</keyword>
<evidence type="ECO:0000256" key="4">
    <source>
        <dbReference type="ARBA" id="ARBA00022840"/>
    </source>
</evidence>
<feature type="domain" description="ABC transporter" evidence="7">
    <location>
        <begin position="10"/>
        <end position="207"/>
    </location>
</feature>
<evidence type="ECO:0000256" key="1">
    <source>
        <dbReference type="ARBA" id="ARBA00022448"/>
    </source>
</evidence>
<evidence type="ECO:0000259" key="7">
    <source>
        <dbReference type="PROSITE" id="PS50893"/>
    </source>
</evidence>
<evidence type="ECO:0000256" key="6">
    <source>
        <dbReference type="ARBA" id="ARBA00023136"/>
    </source>
</evidence>
<evidence type="ECO:0000313" key="9">
    <source>
        <dbReference type="Proteomes" id="UP000013201"/>
    </source>
</evidence>
<keyword evidence="9" id="KW-1185">Reference proteome</keyword>
<dbReference type="EMBL" id="CAVK010000043">
    <property type="protein sequence ID" value="CCW16580.1"/>
    <property type="molecule type" value="Genomic_DNA"/>
</dbReference>
<keyword evidence="3" id="KW-0201">Cytochrome c-type biogenesis</keyword>
<dbReference type="GO" id="GO:0022857">
    <property type="term" value="F:transmembrane transporter activity"/>
    <property type="evidence" value="ECO:0007669"/>
    <property type="project" value="InterPro"/>
</dbReference>
<evidence type="ECO:0000313" key="8">
    <source>
        <dbReference type="EMBL" id="CCW16580.1"/>
    </source>
</evidence>
<dbReference type="GO" id="GO:0016887">
    <property type="term" value="F:ATP hydrolysis activity"/>
    <property type="evidence" value="ECO:0007669"/>
    <property type="project" value="InterPro"/>
</dbReference>
<dbReference type="SUPFAM" id="SSF52540">
    <property type="entry name" value="P-loop containing nucleoside triphosphate hydrolases"/>
    <property type="match status" value="1"/>
</dbReference>
<dbReference type="AlphaFoldDB" id="N1MH71"/>
<dbReference type="InterPro" id="IPR005895">
    <property type="entry name" value="ABC_transptr_haem_export_CcmA"/>
</dbReference>
<dbReference type="OrthoDB" id="9800654at2"/>
<dbReference type="Gene3D" id="3.40.50.300">
    <property type="entry name" value="P-loop containing nucleotide triphosphate hydrolases"/>
    <property type="match status" value="1"/>
</dbReference>
<keyword evidence="1" id="KW-0813">Transport</keyword>
<dbReference type="GO" id="GO:0017004">
    <property type="term" value="P:cytochrome complex assembly"/>
    <property type="evidence" value="ECO:0007669"/>
    <property type="project" value="UniProtKB-KW"/>
</dbReference>
<keyword evidence="4" id="KW-0067">ATP-binding</keyword>
<gene>
    <name evidence="8" type="ORF">EBBID32_9170</name>
</gene>
<protein>
    <submittedName>
        <fullName evidence="8">ABC transporter involved in cytochrome c biogenesis, ATPase component CcmA</fullName>
    </submittedName>
</protein>
<organism evidence="8 9">
    <name type="scientific">Sphingobium indicum BiD32</name>
    <dbReference type="NCBI Taxonomy" id="1301087"/>
    <lineage>
        <taxon>Bacteria</taxon>
        <taxon>Pseudomonadati</taxon>
        <taxon>Pseudomonadota</taxon>
        <taxon>Alphaproteobacteria</taxon>
        <taxon>Sphingomonadales</taxon>
        <taxon>Sphingomonadaceae</taxon>
        <taxon>Sphingobium</taxon>
    </lineage>
</organism>
<sequence length="207" mass="20871">MSGVASGAGLHLSDVACLRGGRMLFRGVSLTLDAGGSALLTGPNGVGKSSLLRLCAGLLPAFAGTVERHGAVALADERLALDSELPLARALDFWARLDRSADGAVAAALDAMALAPLADVPVRMLSTGQRKRAMLARVIASGAPIWLLDEPGNGLDTASLALLGAAVAAHLASGGIVVTASHQPLPLGAPVVLSLTDHLPDPAEWDA</sequence>
<reference evidence="8 9" key="1">
    <citation type="submission" date="2013-03" db="EMBL/GenBank/DDBJ databases">
        <authorList>
            <person name="Le V."/>
        </authorList>
    </citation>
    <scope>NUCLEOTIDE SEQUENCE [LARGE SCALE GENOMIC DNA]</scope>
    <source>
        <strain evidence="8 9">BiD32</strain>
    </source>
</reference>
<dbReference type="PROSITE" id="PS50893">
    <property type="entry name" value="ABC_TRANSPORTER_2"/>
    <property type="match status" value="1"/>
</dbReference>